<gene>
    <name evidence="4" type="ORF">EV643_101617</name>
</gene>
<dbReference type="AlphaFoldDB" id="A0A4R6KQ57"/>
<dbReference type="PANTHER" id="PTHR30290">
    <property type="entry name" value="PERIPLASMIC BINDING COMPONENT OF ABC TRANSPORTER"/>
    <property type="match status" value="1"/>
</dbReference>
<proteinExistence type="predicted"/>
<feature type="signal peptide" evidence="2">
    <location>
        <begin position="1"/>
        <end position="29"/>
    </location>
</feature>
<keyword evidence="5" id="KW-1185">Reference proteome</keyword>
<dbReference type="PIRSF" id="PIRSF002741">
    <property type="entry name" value="MppA"/>
    <property type="match status" value="1"/>
</dbReference>
<protein>
    <submittedName>
        <fullName evidence="4">Peptide/nickel transport system substrate-binding protein</fullName>
    </submittedName>
</protein>
<name>A0A4R6KQ57_9ACTN</name>
<keyword evidence="1 2" id="KW-0732">Signal</keyword>
<reference evidence="4 5" key="1">
    <citation type="submission" date="2019-03" db="EMBL/GenBank/DDBJ databases">
        <title>Genomic Encyclopedia of Type Strains, Phase III (KMG-III): the genomes of soil and plant-associated and newly described type strains.</title>
        <authorList>
            <person name="Whitman W."/>
        </authorList>
    </citation>
    <scope>NUCLEOTIDE SEQUENCE [LARGE SCALE GENOMIC DNA]</scope>
    <source>
        <strain evidence="4 5">VKM Ac-2527</strain>
    </source>
</reference>
<dbReference type="EMBL" id="SNWQ01000001">
    <property type="protein sequence ID" value="TDO54826.1"/>
    <property type="molecule type" value="Genomic_DNA"/>
</dbReference>
<organism evidence="4 5">
    <name type="scientific">Kribbella caucasensis</name>
    <dbReference type="NCBI Taxonomy" id="2512215"/>
    <lineage>
        <taxon>Bacteria</taxon>
        <taxon>Bacillati</taxon>
        <taxon>Actinomycetota</taxon>
        <taxon>Actinomycetes</taxon>
        <taxon>Propionibacteriales</taxon>
        <taxon>Kribbellaceae</taxon>
        <taxon>Kribbella</taxon>
    </lineage>
</organism>
<dbReference type="GO" id="GO:1904680">
    <property type="term" value="F:peptide transmembrane transporter activity"/>
    <property type="evidence" value="ECO:0007669"/>
    <property type="project" value="TreeGrafter"/>
</dbReference>
<dbReference type="GO" id="GO:0043190">
    <property type="term" value="C:ATP-binding cassette (ABC) transporter complex"/>
    <property type="evidence" value="ECO:0007669"/>
    <property type="project" value="InterPro"/>
</dbReference>
<dbReference type="Gene3D" id="3.10.105.10">
    <property type="entry name" value="Dipeptide-binding Protein, Domain 3"/>
    <property type="match status" value="1"/>
</dbReference>
<dbReference type="OrthoDB" id="3713816at2"/>
<accession>A0A4R6KQ57</accession>
<evidence type="ECO:0000256" key="1">
    <source>
        <dbReference type="ARBA" id="ARBA00022729"/>
    </source>
</evidence>
<dbReference type="InterPro" id="IPR039424">
    <property type="entry name" value="SBP_5"/>
</dbReference>
<evidence type="ECO:0000313" key="5">
    <source>
        <dbReference type="Proteomes" id="UP000295388"/>
    </source>
</evidence>
<dbReference type="InterPro" id="IPR000914">
    <property type="entry name" value="SBP_5_dom"/>
</dbReference>
<evidence type="ECO:0000313" key="4">
    <source>
        <dbReference type="EMBL" id="TDO54826.1"/>
    </source>
</evidence>
<dbReference type="Pfam" id="PF00496">
    <property type="entry name" value="SBP_bac_5"/>
    <property type="match status" value="1"/>
</dbReference>
<evidence type="ECO:0000259" key="3">
    <source>
        <dbReference type="Pfam" id="PF00496"/>
    </source>
</evidence>
<feature type="domain" description="Solute-binding protein family 5" evidence="3">
    <location>
        <begin position="86"/>
        <end position="463"/>
    </location>
</feature>
<dbReference type="Proteomes" id="UP000295388">
    <property type="component" value="Unassembled WGS sequence"/>
</dbReference>
<dbReference type="Gene3D" id="3.90.76.10">
    <property type="entry name" value="Dipeptide-binding Protein, Domain 1"/>
    <property type="match status" value="1"/>
</dbReference>
<dbReference type="InterPro" id="IPR030678">
    <property type="entry name" value="Peptide/Ni-bd"/>
</dbReference>
<sequence>MSAVTIAPRRRRRLRTVLIAPMTAGVLLAAAACSGDAGSGGAGDTLYIGTVNPPASFNPINQADIAGQWATRFAMDTLLDQPEPLKFIPKLAESIETTDNKTFTVKMHTGAKWSDSKPITAKDVVFTINLIANKDSLTTLGGNISSLTGVDATGKLPKGQTKVPGLLAKDDSTVVFATKTSVDPNYIKEMLGTKVVIVPEHVLGSIPPAQVDDSKYAQLPDVTSGPYKFTKYTQNASIEYAADPTYYAGAPKIAKVIMKIMPAANLAGELQTGSVLMNSGGGIGNIPFQDLKTVQGLKDVNTKVNPTIGFQTIQFNVKRFPDPRMRLGLAHAINRQQIVDELLLGNGEVVDGPYTSQSPYLDKGLKNLTYDPALAKKLLTDAGWDFATKINFVVPTGNKIRERSADIMLQNFKAIGLNVVQTNYDFPTTLSKARAKDHDMVLMGLNFNIDPDVSNMYASTGSFNLTGYNSKQSDQMLEAGKAEPNTAARHKIYNDLQKLWQTDLPVLTLYSDHAVASTNKAIAVGGAAPFWNGTVATVGQWAFEGAN</sequence>
<dbReference type="RefSeq" id="WP_133798365.1">
    <property type="nucleotide sequence ID" value="NZ_SNWQ01000001.1"/>
</dbReference>
<evidence type="ECO:0000256" key="2">
    <source>
        <dbReference type="SAM" id="SignalP"/>
    </source>
</evidence>
<dbReference type="PANTHER" id="PTHR30290:SF38">
    <property type="entry name" value="D,D-DIPEPTIDE-BINDING PERIPLASMIC PROTEIN DDPA-RELATED"/>
    <property type="match status" value="1"/>
</dbReference>
<dbReference type="SUPFAM" id="SSF53850">
    <property type="entry name" value="Periplasmic binding protein-like II"/>
    <property type="match status" value="1"/>
</dbReference>
<dbReference type="GO" id="GO:0015833">
    <property type="term" value="P:peptide transport"/>
    <property type="evidence" value="ECO:0007669"/>
    <property type="project" value="TreeGrafter"/>
</dbReference>
<dbReference type="GO" id="GO:0042597">
    <property type="term" value="C:periplasmic space"/>
    <property type="evidence" value="ECO:0007669"/>
    <property type="project" value="UniProtKB-ARBA"/>
</dbReference>
<dbReference type="Gene3D" id="3.40.190.10">
    <property type="entry name" value="Periplasmic binding protein-like II"/>
    <property type="match status" value="1"/>
</dbReference>
<comment type="caution">
    <text evidence="4">The sequence shown here is derived from an EMBL/GenBank/DDBJ whole genome shotgun (WGS) entry which is preliminary data.</text>
</comment>
<feature type="chain" id="PRO_5020405865" evidence="2">
    <location>
        <begin position="30"/>
        <end position="547"/>
    </location>
</feature>